<dbReference type="RefSeq" id="WP_126674515.1">
    <property type="nucleotide sequence ID" value="NZ_RYZR01000007.1"/>
</dbReference>
<evidence type="ECO:0000313" key="3">
    <source>
        <dbReference type="Proteomes" id="UP000267077"/>
    </source>
</evidence>
<protein>
    <submittedName>
        <fullName evidence="2">GNAT family N-acetyltransferase</fullName>
    </submittedName>
</protein>
<evidence type="ECO:0000259" key="1">
    <source>
        <dbReference type="PROSITE" id="PS51186"/>
    </source>
</evidence>
<sequence>MEKSAAIRVMQVTPDWRPALLQLRVTAPQRDFVSDIAPSLDDAERCPGSTPMVILRNDEPIGYYRIEMHAASIAEREYDRPAVGLRSFFIDHRWQGQGLASRALAAAIDDLSTRHPHAQLLVLLVNCRNLAALRLYLRARFIDTGQLYHGGRAGPQHLLWRELP</sequence>
<gene>
    <name evidence="2" type="ORF">EKH79_14245</name>
</gene>
<dbReference type="OrthoDB" id="8304386at2"/>
<dbReference type="GO" id="GO:0016747">
    <property type="term" value="F:acyltransferase activity, transferring groups other than amino-acyl groups"/>
    <property type="evidence" value="ECO:0007669"/>
    <property type="project" value="InterPro"/>
</dbReference>
<accession>A0A432LPM8</accession>
<keyword evidence="3" id="KW-1185">Reference proteome</keyword>
<reference evidence="2 3" key="1">
    <citation type="submission" date="2018-12" db="EMBL/GenBank/DDBJ databases">
        <title>Dyella dinghuensis sp. nov. DHOA06 and Dyella choica sp. nov. 4M-K27, isolated from forest soil.</title>
        <authorList>
            <person name="Qiu L.-H."/>
            <person name="Gao Z.-H."/>
        </authorList>
    </citation>
    <scope>NUCLEOTIDE SEQUENCE [LARGE SCALE GENOMIC DNA]</scope>
    <source>
        <strain evidence="2 3">DHOA06</strain>
    </source>
</reference>
<comment type="caution">
    <text evidence="2">The sequence shown here is derived from an EMBL/GenBank/DDBJ whole genome shotgun (WGS) entry which is preliminary data.</text>
</comment>
<feature type="domain" description="N-acetyltransferase" evidence="1">
    <location>
        <begin position="7"/>
        <end position="164"/>
    </location>
</feature>
<dbReference type="CDD" id="cd04301">
    <property type="entry name" value="NAT_SF"/>
    <property type="match status" value="1"/>
</dbReference>
<dbReference type="InterPro" id="IPR016181">
    <property type="entry name" value="Acyl_CoA_acyltransferase"/>
</dbReference>
<dbReference type="Proteomes" id="UP000267077">
    <property type="component" value="Unassembled WGS sequence"/>
</dbReference>
<organism evidence="2 3">
    <name type="scientific">Dyella dinghuensis</name>
    <dbReference type="NCBI Taxonomy" id="1920169"/>
    <lineage>
        <taxon>Bacteria</taxon>
        <taxon>Pseudomonadati</taxon>
        <taxon>Pseudomonadota</taxon>
        <taxon>Gammaproteobacteria</taxon>
        <taxon>Lysobacterales</taxon>
        <taxon>Rhodanobacteraceae</taxon>
        <taxon>Dyella</taxon>
    </lineage>
</organism>
<proteinExistence type="predicted"/>
<dbReference type="InterPro" id="IPR000182">
    <property type="entry name" value="GNAT_dom"/>
</dbReference>
<dbReference type="PROSITE" id="PS51186">
    <property type="entry name" value="GNAT"/>
    <property type="match status" value="1"/>
</dbReference>
<name>A0A432LPM8_9GAMM</name>
<dbReference type="SUPFAM" id="SSF55729">
    <property type="entry name" value="Acyl-CoA N-acyltransferases (Nat)"/>
    <property type="match status" value="1"/>
</dbReference>
<dbReference type="Pfam" id="PF00583">
    <property type="entry name" value="Acetyltransf_1"/>
    <property type="match status" value="1"/>
</dbReference>
<dbReference type="EMBL" id="RYZR01000007">
    <property type="protein sequence ID" value="RUL62071.1"/>
    <property type="molecule type" value="Genomic_DNA"/>
</dbReference>
<keyword evidence="2" id="KW-0808">Transferase</keyword>
<dbReference type="AlphaFoldDB" id="A0A432LPM8"/>
<dbReference type="Gene3D" id="3.40.630.30">
    <property type="match status" value="1"/>
</dbReference>
<evidence type="ECO:0000313" key="2">
    <source>
        <dbReference type="EMBL" id="RUL62071.1"/>
    </source>
</evidence>